<evidence type="ECO:0000313" key="7">
    <source>
        <dbReference type="Proteomes" id="UP001177140"/>
    </source>
</evidence>
<feature type="compositionally biased region" description="Low complexity" evidence="3">
    <location>
        <begin position="1"/>
        <end position="31"/>
    </location>
</feature>
<organism evidence="6 7">
    <name type="scientific">Papaver nudicaule</name>
    <name type="common">Iceland poppy</name>
    <dbReference type="NCBI Taxonomy" id="74823"/>
    <lineage>
        <taxon>Eukaryota</taxon>
        <taxon>Viridiplantae</taxon>
        <taxon>Streptophyta</taxon>
        <taxon>Embryophyta</taxon>
        <taxon>Tracheophyta</taxon>
        <taxon>Spermatophyta</taxon>
        <taxon>Magnoliopsida</taxon>
        <taxon>Ranunculales</taxon>
        <taxon>Papaveraceae</taxon>
        <taxon>Papaveroideae</taxon>
        <taxon>Papaver</taxon>
    </lineage>
</organism>
<feature type="compositionally biased region" description="Polar residues" evidence="3">
    <location>
        <begin position="365"/>
        <end position="378"/>
    </location>
</feature>
<keyword evidence="4" id="KW-1133">Transmembrane helix</keyword>
<feature type="region of interest" description="Disordered" evidence="3">
    <location>
        <begin position="218"/>
        <end position="441"/>
    </location>
</feature>
<feature type="compositionally biased region" description="Low complexity" evidence="3">
    <location>
        <begin position="240"/>
        <end position="253"/>
    </location>
</feature>
<feature type="compositionally biased region" description="Pro residues" evidence="3">
    <location>
        <begin position="227"/>
        <end position="239"/>
    </location>
</feature>
<proteinExistence type="predicted"/>
<feature type="compositionally biased region" description="Low complexity" evidence="3">
    <location>
        <begin position="268"/>
        <end position="284"/>
    </location>
</feature>
<dbReference type="InterPro" id="IPR006630">
    <property type="entry name" value="La_HTH"/>
</dbReference>
<evidence type="ECO:0000313" key="6">
    <source>
        <dbReference type="EMBL" id="MCL7037573.1"/>
    </source>
</evidence>
<keyword evidence="4" id="KW-0472">Membrane</keyword>
<dbReference type="InterPro" id="IPR036390">
    <property type="entry name" value="WH_DNA-bd_sf"/>
</dbReference>
<feature type="transmembrane region" description="Helical" evidence="4">
    <location>
        <begin position="616"/>
        <end position="638"/>
    </location>
</feature>
<dbReference type="GO" id="GO:0003723">
    <property type="term" value="F:RNA binding"/>
    <property type="evidence" value="ECO:0007669"/>
    <property type="project" value="UniProtKB-UniRule"/>
</dbReference>
<dbReference type="PANTHER" id="PTHR22792:SF132">
    <property type="entry name" value="LA-RELATED PROTEIN 1"/>
    <property type="match status" value="1"/>
</dbReference>
<gene>
    <name evidence="6" type="ORF">MKW94_008363</name>
</gene>
<dbReference type="SMART" id="SM00715">
    <property type="entry name" value="LA"/>
    <property type="match status" value="1"/>
</dbReference>
<dbReference type="PANTHER" id="PTHR22792">
    <property type="entry name" value="LUPUS LA PROTEIN-RELATED"/>
    <property type="match status" value="1"/>
</dbReference>
<feature type="compositionally biased region" description="Polar residues" evidence="3">
    <location>
        <begin position="327"/>
        <end position="340"/>
    </location>
</feature>
<dbReference type="Pfam" id="PF05383">
    <property type="entry name" value="La"/>
    <property type="match status" value="1"/>
</dbReference>
<feature type="compositionally biased region" description="Polar residues" evidence="3">
    <location>
        <begin position="291"/>
        <end position="300"/>
    </location>
</feature>
<keyword evidence="1 2" id="KW-0694">RNA-binding</keyword>
<evidence type="ECO:0000256" key="1">
    <source>
        <dbReference type="ARBA" id="ARBA00022884"/>
    </source>
</evidence>
<dbReference type="GO" id="GO:0005737">
    <property type="term" value="C:cytoplasm"/>
    <property type="evidence" value="ECO:0007669"/>
    <property type="project" value="UniProtKB-ARBA"/>
</dbReference>
<sequence>MVTTTTTTTASSNSIHSSSNGGLSNNANMMNTSNDRNASAAAVARVKGSPATSAVWANIVKGEPNVVPPTSSPKKAASTSSSSSQVNQKIDSSATASVADDSNNSDVKSSSTSSLKPSCNHVDNNNNCTSDGVMGVMEKEPSGSPSSHTANDSAAADTANAAAVAASTPSTTTASVKKPAAPAWKKPSFNGTTPANAEAGLVIGDAFSWPALSEAANNVRGSTKSPSPSPAPSPTPTYSPSPSDSSLKPLSLSQVSHVATSSQPQKQSTNHPNHNPSSNHASTNRQRSTKRGTNNSNSSGAGVLTNGLLPSQSQSSSAGVSVEKPQKNSSGTPASTVPDSSTKDSSHKMNNFERGSKGRGGFASQPDQSAHQHNSSFRRGSGGPQPRGDGHGAYRQNQNHIGRRDHDQRDWNSHRSFNGRDAQQHPQMHPRMVNPRNNYIRPPGNVNGAFIAPPQPLPLRPFGNAMGYPDMPSPVYFVPDPRGVPFLPAAPLPMFFPGADPNLYSTIVKQIEYYFSSVNLCKDIFLRQKMDEQGWVPVSLIAGFHRIDPISLFPSQGMSLDGEVMSAFSVADKNICSTISCFQLMVPAHSSAFLKFASCKLYFRARFELSLFSAEYVVIDLVKSYPSLLFCFCLLYIIKDS</sequence>
<feature type="compositionally biased region" description="Low complexity" evidence="3">
    <location>
        <begin position="72"/>
        <end position="84"/>
    </location>
</feature>
<evidence type="ECO:0000259" key="5">
    <source>
        <dbReference type="PROSITE" id="PS50961"/>
    </source>
</evidence>
<dbReference type="InterPro" id="IPR036388">
    <property type="entry name" value="WH-like_DNA-bd_sf"/>
</dbReference>
<name>A0AA41SNF6_PAPNU</name>
<dbReference type="Gene3D" id="1.10.10.10">
    <property type="entry name" value="Winged helix-like DNA-binding domain superfamily/Winged helix DNA-binding domain"/>
    <property type="match status" value="1"/>
</dbReference>
<feature type="compositionally biased region" description="Polar residues" evidence="3">
    <location>
        <begin position="254"/>
        <end position="267"/>
    </location>
</feature>
<dbReference type="InterPro" id="IPR045180">
    <property type="entry name" value="La_dom_prot"/>
</dbReference>
<accession>A0AA41SNF6</accession>
<dbReference type="SUPFAM" id="SSF46785">
    <property type="entry name" value="Winged helix' DNA-binding domain"/>
    <property type="match status" value="1"/>
</dbReference>
<comment type="caution">
    <text evidence="6">The sequence shown here is derived from an EMBL/GenBank/DDBJ whole genome shotgun (WGS) entry which is preliminary data.</text>
</comment>
<feature type="region of interest" description="Disordered" evidence="3">
    <location>
        <begin position="63"/>
        <end position="191"/>
    </location>
</feature>
<dbReference type="EMBL" id="JAJJMA010180701">
    <property type="protein sequence ID" value="MCL7037573.1"/>
    <property type="molecule type" value="Genomic_DNA"/>
</dbReference>
<reference evidence="6" key="1">
    <citation type="submission" date="2022-03" db="EMBL/GenBank/DDBJ databases">
        <title>A functionally conserved STORR gene fusion in Papaver species that diverged 16.8 million years ago.</title>
        <authorList>
            <person name="Catania T."/>
        </authorList>
    </citation>
    <scope>NUCLEOTIDE SEQUENCE</scope>
    <source>
        <strain evidence="6">S-191538</strain>
    </source>
</reference>
<evidence type="ECO:0000256" key="3">
    <source>
        <dbReference type="SAM" id="MobiDB-lite"/>
    </source>
</evidence>
<keyword evidence="4" id="KW-0812">Transmembrane</keyword>
<dbReference type="CDD" id="cd07323">
    <property type="entry name" value="LAM"/>
    <property type="match status" value="1"/>
</dbReference>
<feature type="compositionally biased region" description="Basic and acidic residues" evidence="3">
    <location>
        <begin position="341"/>
        <end position="356"/>
    </location>
</feature>
<evidence type="ECO:0000256" key="4">
    <source>
        <dbReference type="SAM" id="Phobius"/>
    </source>
</evidence>
<feature type="compositionally biased region" description="Low complexity" evidence="3">
    <location>
        <begin position="146"/>
        <end position="187"/>
    </location>
</feature>
<feature type="compositionally biased region" description="Basic and acidic residues" evidence="3">
    <location>
        <begin position="402"/>
        <end position="413"/>
    </location>
</feature>
<keyword evidence="7" id="KW-1185">Reference proteome</keyword>
<dbReference type="PROSITE" id="PS50961">
    <property type="entry name" value="HTH_LA"/>
    <property type="match status" value="1"/>
</dbReference>
<feature type="compositionally biased region" description="Polar residues" evidence="3">
    <location>
        <begin position="115"/>
        <end position="130"/>
    </location>
</feature>
<dbReference type="Proteomes" id="UP001177140">
    <property type="component" value="Unassembled WGS sequence"/>
</dbReference>
<feature type="compositionally biased region" description="Low complexity" evidence="3">
    <location>
        <begin position="91"/>
        <end position="114"/>
    </location>
</feature>
<protein>
    <recommendedName>
        <fullName evidence="5">HTH La-type RNA-binding domain-containing protein</fullName>
    </recommendedName>
</protein>
<evidence type="ECO:0000256" key="2">
    <source>
        <dbReference type="PROSITE-ProRule" id="PRU00332"/>
    </source>
</evidence>
<dbReference type="AlphaFoldDB" id="A0AA41SNF6"/>
<feature type="domain" description="HTH La-type RNA-binding" evidence="5">
    <location>
        <begin position="497"/>
        <end position="613"/>
    </location>
</feature>
<feature type="region of interest" description="Disordered" evidence="3">
    <location>
        <begin position="1"/>
        <end position="41"/>
    </location>
</feature>